<dbReference type="GO" id="GO:0008643">
    <property type="term" value="P:carbohydrate transport"/>
    <property type="evidence" value="ECO:0007669"/>
    <property type="project" value="InterPro"/>
</dbReference>
<organism evidence="15 16">
    <name type="scientific">Halorarum halophilum</name>
    <dbReference type="NCBI Taxonomy" id="2743090"/>
    <lineage>
        <taxon>Archaea</taxon>
        <taxon>Methanobacteriati</taxon>
        <taxon>Methanobacteriota</taxon>
        <taxon>Stenosarchaea group</taxon>
        <taxon>Halobacteria</taxon>
        <taxon>Halobacteriales</taxon>
        <taxon>Haloferacaceae</taxon>
        <taxon>Halorarum</taxon>
    </lineage>
</organism>
<evidence type="ECO:0000256" key="5">
    <source>
        <dbReference type="ARBA" id="ARBA00022840"/>
    </source>
</evidence>
<keyword evidence="16" id="KW-1185">Reference proteome</keyword>
<keyword evidence="7" id="KW-0472">Membrane</keyword>
<name>A0A7D5KWM1_9EURY</name>
<dbReference type="OrthoDB" id="18368at2157"/>
<comment type="catalytic activity">
    <reaction evidence="8">
        <text>D-xylose(out) + ATP + H2O = D-xylose(in) + ADP + phosphate + H(+)</text>
        <dbReference type="Rhea" id="RHEA:29899"/>
        <dbReference type="ChEBI" id="CHEBI:15377"/>
        <dbReference type="ChEBI" id="CHEBI:15378"/>
        <dbReference type="ChEBI" id="CHEBI:30616"/>
        <dbReference type="ChEBI" id="CHEBI:43474"/>
        <dbReference type="ChEBI" id="CHEBI:53455"/>
        <dbReference type="ChEBI" id="CHEBI:456216"/>
        <dbReference type="EC" id="7.5.2.13"/>
    </reaction>
    <physiologicalReaction direction="left-to-right" evidence="8">
        <dbReference type="Rhea" id="RHEA:29900"/>
    </physiologicalReaction>
</comment>
<keyword evidence="3" id="KW-1003">Cell membrane</keyword>
<evidence type="ECO:0000256" key="9">
    <source>
        <dbReference type="ARBA" id="ARBA00051890"/>
    </source>
</evidence>
<evidence type="ECO:0000313" key="15">
    <source>
        <dbReference type="EMBL" id="QLG26898.1"/>
    </source>
</evidence>
<dbReference type="FunFam" id="3.40.50.300:FF:000042">
    <property type="entry name" value="Maltose/maltodextrin ABC transporter, ATP-binding protein"/>
    <property type="match status" value="1"/>
</dbReference>
<dbReference type="InterPro" id="IPR027417">
    <property type="entry name" value="P-loop_NTPase"/>
</dbReference>
<keyword evidence="5 15" id="KW-0067">ATP-binding</keyword>
<evidence type="ECO:0000256" key="2">
    <source>
        <dbReference type="ARBA" id="ARBA00022448"/>
    </source>
</evidence>
<protein>
    <recommendedName>
        <fullName evidence="13">ABC-type D-xylose/L-arabinose transporter</fullName>
        <ecNumber evidence="13">7.5.2.13</ecNumber>
    </recommendedName>
</protein>
<dbReference type="InterPro" id="IPR008995">
    <property type="entry name" value="Mo/tungstate-bd_C_term_dom"/>
</dbReference>
<dbReference type="InterPro" id="IPR015855">
    <property type="entry name" value="ABC_transpr_MalK-like"/>
</dbReference>
<dbReference type="InterPro" id="IPR012340">
    <property type="entry name" value="NA-bd_OB-fold"/>
</dbReference>
<dbReference type="Gene3D" id="2.40.50.140">
    <property type="entry name" value="Nucleic acid-binding proteins"/>
    <property type="match status" value="1"/>
</dbReference>
<feature type="domain" description="ABC transporter" evidence="14">
    <location>
        <begin position="4"/>
        <end position="240"/>
    </location>
</feature>
<evidence type="ECO:0000256" key="13">
    <source>
        <dbReference type="ARBA" id="ARBA00066315"/>
    </source>
</evidence>
<evidence type="ECO:0000256" key="4">
    <source>
        <dbReference type="ARBA" id="ARBA00022741"/>
    </source>
</evidence>
<dbReference type="KEGG" id="halg:HUG10_04785"/>
<dbReference type="GO" id="GO:0016887">
    <property type="term" value="F:ATP hydrolysis activity"/>
    <property type="evidence" value="ECO:0007669"/>
    <property type="project" value="InterPro"/>
</dbReference>
<dbReference type="SUPFAM" id="SSF50331">
    <property type="entry name" value="MOP-like"/>
    <property type="match status" value="1"/>
</dbReference>
<dbReference type="NCBIfam" id="NF008653">
    <property type="entry name" value="PRK11650.1"/>
    <property type="match status" value="1"/>
</dbReference>
<dbReference type="Pfam" id="PF00005">
    <property type="entry name" value="ABC_tran"/>
    <property type="match status" value="1"/>
</dbReference>
<comment type="subcellular location">
    <subcellularLocation>
        <location evidence="1">Cell membrane</location>
        <topology evidence="1">Peripheral membrane protein</topology>
    </subcellularLocation>
</comment>
<dbReference type="PROSITE" id="PS00211">
    <property type="entry name" value="ABC_TRANSPORTER_1"/>
    <property type="match status" value="1"/>
</dbReference>
<keyword evidence="2" id="KW-0813">Transport</keyword>
<dbReference type="GO" id="GO:0140359">
    <property type="term" value="F:ABC-type transporter activity"/>
    <property type="evidence" value="ECO:0007669"/>
    <property type="project" value="InterPro"/>
</dbReference>
<accession>A0A7D5KWM1</accession>
<dbReference type="EC" id="7.5.2.13" evidence="13"/>
<keyword evidence="4" id="KW-0547">Nucleotide-binding</keyword>
<dbReference type="CDD" id="cd03301">
    <property type="entry name" value="ABC_MalK_N"/>
    <property type="match status" value="1"/>
</dbReference>
<evidence type="ECO:0000256" key="8">
    <source>
        <dbReference type="ARBA" id="ARBA00050355"/>
    </source>
</evidence>
<sequence length="379" mass="41497">MSRLALEHLSKVFTDDDGSDIVAVDDVSVDIGDGEFLVLVGPSGCGKSTTLRMVAGLETVTSGDILLGDESIADKGPQERDIAMVFQSYALYPHMTVRGNMSFGLEESTDMSDAEIRELVEETAEMLGIEPLLDRKPSELSGGQQQRVALGRAIVRDPEVFLMDEPLSNLDAKLRSQMRTELQRLQEDLDVTTMYVTHDQTEAMTMGDRIAVLDDGRLQQAGTPLECYHRPANRFVAGFIGEPSMNFFEMTVEGDTLVGEHFTYPLSEDAASAVRSATEVTLGVRPEDVELVDAATGEHDYETIVDVVEPMGNENAVYLTFEDDDRTFVATVGGMRTVEAGTKTVARFPEDAIHLFDGDTGEALKNRVLEDAEATEPRV</sequence>
<evidence type="ECO:0000256" key="12">
    <source>
        <dbReference type="ARBA" id="ARBA00065962"/>
    </source>
</evidence>
<comment type="function">
    <text evidence="10">Part of the ABC transporter complex XacGHIJK involved in the uptake of xylose and arabinose. Responsible for energy coupling to the transport system.</text>
</comment>
<dbReference type="InterPro" id="IPR003439">
    <property type="entry name" value="ABC_transporter-like_ATP-bd"/>
</dbReference>
<evidence type="ECO:0000256" key="6">
    <source>
        <dbReference type="ARBA" id="ARBA00022967"/>
    </source>
</evidence>
<evidence type="ECO:0000256" key="11">
    <source>
        <dbReference type="ARBA" id="ARBA00061029"/>
    </source>
</evidence>
<dbReference type="GO" id="GO:0005524">
    <property type="term" value="F:ATP binding"/>
    <property type="evidence" value="ECO:0007669"/>
    <property type="project" value="UniProtKB-KW"/>
</dbReference>
<evidence type="ECO:0000313" key="16">
    <source>
        <dbReference type="Proteomes" id="UP000509750"/>
    </source>
</evidence>
<comment type="subunit">
    <text evidence="12">The complex is composed of two ATP-binding proteins (XacJ and XacK), two transmembrane proteins (XacH and XacI) and a solute-binding protein (XacG).</text>
</comment>
<keyword evidence="6" id="KW-1278">Translocase</keyword>
<comment type="similarity">
    <text evidence="11">Belongs to the ABC transporter superfamily. Carbohydrate uptake transporter-1 (CUT1) (TC 3.A.1.1) family.</text>
</comment>
<evidence type="ECO:0000256" key="7">
    <source>
        <dbReference type="ARBA" id="ARBA00023136"/>
    </source>
</evidence>
<evidence type="ECO:0000256" key="3">
    <source>
        <dbReference type="ARBA" id="ARBA00022475"/>
    </source>
</evidence>
<dbReference type="InterPro" id="IPR003593">
    <property type="entry name" value="AAA+_ATPase"/>
</dbReference>
<dbReference type="PANTHER" id="PTHR43875:SF15">
    <property type="entry name" value="TREHALOSE IMPORT ATP-BINDING PROTEIN SUGC"/>
    <property type="match status" value="1"/>
</dbReference>
<dbReference type="GeneID" id="56028124"/>
<dbReference type="Gene3D" id="3.40.50.300">
    <property type="entry name" value="P-loop containing nucleotide triphosphate hydrolases"/>
    <property type="match status" value="1"/>
</dbReference>
<dbReference type="AlphaFoldDB" id="A0A7D5KWM1"/>
<dbReference type="PROSITE" id="PS50893">
    <property type="entry name" value="ABC_TRANSPORTER_2"/>
    <property type="match status" value="1"/>
</dbReference>
<dbReference type="EMBL" id="CP058529">
    <property type="protein sequence ID" value="QLG26898.1"/>
    <property type="molecule type" value="Genomic_DNA"/>
</dbReference>
<comment type="catalytic activity">
    <reaction evidence="9">
        <text>L-arabinose(out) + ATP + H2O = L-arabinose(in) + ADP + phosphate + H(+)</text>
        <dbReference type="Rhea" id="RHEA:30007"/>
        <dbReference type="ChEBI" id="CHEBI:15377"/>
        <dbReference type="ChEBI" id="CHEBI:15378"/>
        <dbReference type="ChEBI" id="CHEBI:17535"/>
        <dbReference type="ChEBI" id="CHEBI:30616"/>
        <dbReference type="ChEBI" id="CHEBI:43474"/>
        <dbReference type="ChEBI" id="CHEBI:456216"/>
        <dbReference type="EC" id="7.5.2.13"/>
    </reaction>
    <physiologicalReaction direction="left-to-right" evidence="9">
        <dbReference type="Rhea" id="RHEA:30008"/>
    </physiologicalReaction>
</comment>
<dbReference type="Proteomes" id="UP000509750">
    <property type="component" value="Chromosome"/>
</dbReference>
<dbReference type="InterPro" id="IPR017871">
    <property type="entry name" value="ABC_transporter-like_CS"/>
</dbReference>
<dbReference type="InterPro" id="IPR047641">
    <property type="entry name" value="ABC_transpr_MalK/UgpC-like"/>
</dbReference>
<evidence type="ECO:0000256" key="10">
    <source>
        <dbReference type="ARBA" id="ARBA00053454"/>
    </source>
</evidence>
<proteinExistence type="inferred from homology"/>
<gene>
    <name evidence="15" type="primary">ugpC</name>
    <name evidence="15" type="ORF">HUG10_04785</name>
</gene>
<dbReference type="GO" id="GO:0055052">
    <property type="term" value="C:ATP-binding cassette (ABC) transporter complex, substrate-binding subunit-containing"/>
    <property type="evidence" value="ECO:0007669"/>
    <property type="project" value="TreeGrafter"/>
</dbReference>
<dbReference type="Gene3D" id="2.40.50.100">
    <property type="match status" value="1"/>
</dbReference>
<dbReference type="RefSeq" id="WP_179168473.1">
    <property type="nucleotide sequence ID" value="NZ_CP058529.1"/>
</dbReference>
<dbReference type="Pfam" id="PF17912">
    <property type="entry name" value="OB_MalK"/>
    <property type="match status" value="1"/>
</dbReference>
<dbReference type="PANTHER" id="PTHR43875">
    <property type="entry name" value="MALTODEXTRIN IMPORT ATP-BINDING PROTEIN MSMX"/>
    <property type="match status" value="1"/>
</dbReference>
<evidence type="ECO:0000256" key="1">
    <source>
        <dbReference type="ARBA" id="ARBA00004202"/>
    </source>
</evidence>
<dbReference type="InterPro" id="IPR040582">
    <property type="entry name" value="OB_MalK-like"/>
</dbReference>
<reference evidence="15 16" key="1">
    <citation type="submission" date="2020-07" db="EMBL/GenBank/DDBJ databases">
        <title>Gai3-2, isolated from salt lake.</title>
        <authorList>
            <person name="Cui H."/>
            <person name="Shi X."/>
        </authorList>
    </citation>
    <scope>NUCLEOTIDE SEQUENCE [LARGE SCALE GENOMIC DNA]</scope>
    <source>
        <strain evidence="15 16">Gai3-2</strain>
    </source>
</reference>
<dbReference type="SUPFAM" id="SSF52540">
    <property type="entry name" value="P-loop containing nucleoside triphosphate hydrolases"/>
    <property type="match status" value="1"/>
</dbReference>
<evidence type="ECO:0000259" key="14">
    <source>
        <dbReference type="PROSITE" id="PS50893"/>
    </source>
</evidence>
<dbReference type="SMART" id="SM00382">
    <property type="entry name" value="AAA"/>
    <property type="match status" value="1"/>
</dbReference>